<dbReference type="AlphaFoldDB" id="A0A814TU94"/>
<evidence type="ECO:0000256" key="8">
    <source>
        <dbReference type="ARBA" id="ARBA00042850"/>
    </source>
</evidence>
<name>A0A814TU94_9BILA</name>
<dbReference type="Gene3D" id="1.10.4080.10">
    <property type="entry name" value="ADP-ribosylation/Crystallin J1"/>
    <property type="match status" value="1"/>
</dbReference>
<evidence type="ECO:0000256" key="3">
    <source>
        <dbReference type="ARBA" id="ARBA00022801"/>
    </source>
</evidence>
<proteinExistence type="inferred from homology"/>
<reference evidence="13" key="1">
    <citation type="submission" date="2021-02" db="EMBL/GenBank/DDBJ databases">
        <authorList>
            <person name="Nowell W R."/>
        </authorList>
    </citation>
    <scope>NUCLEOTIDE SEQUENCE</scope>
</reference>
<keyword evidence="12" id="KW-0479">Metal-binding</keyword>
<keyword evidence="12" id="KW-0460">Magnesium</keyword>
<evidence type="ECO:0000256" key="10">
    <source>
        <dbReference type="ARBA" id="ARBA00043193"/>
    </source>
</evidence>
<evidence type="ECO:0000256" key="11">
    <source>
        <dbReference type="ARBA" id="ARBA00049015"/>
    </source>
</evidence>
<dbReference type="GO" id="GO:0046872">
    <property type="term" value="F:metal ion binding"/>
    <property type="evidence" value="ECO:0007669"/>
    <property type="project" value="UniProtKB-KW"/>
</dbReference>
<dbReference type="InterPro" id="IPR005502">
    <property type="entry name" value="Ribosyl_crysJ1"/>
</dbReference>
<dbReference type="SUPFAM" id="SSF101478">
    <property type="entry name" value="ADP-ribosylglycohydrolase"/>
    <property type="match status" value="1"/>
</dbReference>
<dbReference type="GO" id="GO:0004649">
    <property type="term" value="F:poly(ADP-ribose) glycohydrolase activity"/>
    <property type="evidence" value="ECO:0007669"/>
    <property type="project" value="UniProtKB-EC"/>
</dbReference>
<dbReference type="OrthoDB" id="410104at2759"/>
<gene>
    <name evidence="13" type="ORF">GPM918_LOCUS21931</name>
    <name evidence="14" type="ORF">SRO942_LOCUS21928</name>
</gene>
<comment type="cofactor">
    <cofactor evidence="12">
        <name>Mg(2+)</name>
        <dbReference type="ChEBI" id="CHEBI:18420"/>
    </cofactor>
    <text evidence="12">Binds 2 magnesium ions per subunit.</text>
</comment>
<dbReference type="EC" id="3.2.1.143" evidence="2"/>
<keyword evidence="3" id="KW-0378">Hydrolase</keyword>
<protein>
    <recommendedName>
        <fullName evidence="4">ADP-ribosylhydrolase ARH3</fullName>
        <ecNumber evidence="2">3.2.1.143</ecNumber>
    </recommendedName>
    <alternativeName>
        <fullName evidence="5">ADP-ribose glycohydrolase ARH3</fullName>
    </alternativeName>
    <alternativeName>
        <fullName evidence="6">ADP-ribosylhydrolase 3</fullName>
    </alternativeName>
    <alternativeName>
        <fullName evidence="9">O-acetyl-ADP-ribose deacetylase ARH3</fullName>
    </alternativeName>
    <alternativeName>
        <fullName evidence="10">Poly(ADP-ribose) glycohydrolase ARH3</fullName>
    </alternativeName>
    <alternativeName>
        <fullName evidence="8">[Protein ADP-ribosylarginine] hydrolase-like protein 2</fullName>
    </alternativeName>
    <alternativeName>
        <fullName evidence="7">[Protein ADP-ribosylserine] hydrolase</fullName>
    </alternativeName>
</protein>
<evidence type="ECO:0000256" key="9">
    <source>
        <dbReference type="ARBA" id="ARBA00043187"/>
    </source>
</evidence>
<evidence type="ECO:0000313" key="14">
    <source>
        <dbReference type="EMBL" id="CAF3929663.1"/>
    </source>
</evidence>
<feature type="binding site" evidence="12">
    <location>
        <position position="289"/>
    </location>
    <ligand>
        <name>Mg(2+)</name>
        <dbReference type="ChEBI" id="CHEBI:18420"/>
        <label>1</label>
    </ligand>
</feature>
<comment type="catalytic activity">
    <reaction evidence="11">
        <text>alpha-NAD(+) + H2O = ADP-D-ribose + nicotinamide + H(+)</text>
        <dbReference type="Rhea" id="RHEA:68792"/>
        <dbReference type="ChEBI" id="CHEBI:15377"/>
        <dbReference type="ChEBI" id="CHEBI:15378"/>
        <dbReference type="ChEBI" id="CHEBI:17154"/>
        <dbReference type="ChEBI" id="CHEBI:57967"/>
        <dbReference type="ChEBI" id="CHEBI:77017"/>
    </reaction>
</comment>
<feature type="binding site" evidence="12">
    <location>
        <position position="93"/>
    </location>
    <ligand>
        <name>Mg(2+)</name>
        <dbReference type="ChEBI" id="CHEBI:18420"/>
        <label>1</label>
    </ligand>
</feature>
<dbReference type="PANTHER" id="PTHR16222">
    <property type="entry name" value="ADP-RIBOSYLGLYCOHYDROLASE"/>
    <property type="match status" value="1"/>
</dbReference>
<comment type="similarity">
    <text evidence="1">Belongs to the ADP-ribosylglycohydrolase family.</text>
</comment>
<feature type="non-terminal residue" evidence="13">
    <location>
        <position position="1"/>
    </location>
</feature>
<evidence type="ECO:0000256" key="5">
    <source>
        <dbReference type="ARBA" id="ARBA00042398"/>
    </source>
</evidence>
<feature type="binding site" evidence="12">
    <location>
        <position position="291"/>
    </location>
    <ligand>
        <name>Mg(2+)</name>
        <dbReference type="ChEBI" id="CHEBI:18420"/>
        <label>1</label>
    </ligand>
</feature>
<feature type="binding site" evidence="12">
    <location>
        <position position="92"/>
    </location>
    <ligand>
        <name>Mg(2+)</name>
        <dbReference type="ChEBI" id="CHEBI:18420"/>
        <label>1</label>
    </ligand>
</feature>
<sequence length="418" mass="46642">MLQNDDSQVPVPETGEISVITTTPQKQDSNLYNLEDRFISCLLCHMIGDILGAPVEGYDSLSIQQKYGILKDFVSGQHMGLYDLPERINMYTDDTNSMLALSFSLVHNSGLVPRHAARTYPEYWSTGVIRGYPDSAINAMKCVQDGKIPYTECGRIAFKDGSFANGGAMRIAPIALAYRTANDEQLYEAVRLAIISSHVHPEEFLNELSSSARTNAMKSQIELVLSLYKEQSNKKDDELVLNDSDIVKKFGSTFQIRAIEAIPCVLWCLVNSYKDPEGCIIRSVMMGGDTDTVAAMTGDIIGSLHGTSFIPKRWFDNIEKNNEENMYRGRDFAIDLAKKIFKLNLTEVLMRPKRNAVTFGQPDLSVSVIVYCVHVTDQNFGEKHQLAAKVNGFISHLKVTVTYRSATSAVYNIPVMIF</sequence>
<evidence type="ECO:0000256" key="1">
    <source>
        <dbReference type="ARBA" id="ARBA00010702"/>
    </source>
</evidence>
<evidence type="ECO:0000256" key="7">
    <source>
        <dbReference type="ARBA" id="ARBA00042722"/>
    </source>
</evidence>
<evidence type="ECO:0000313" key="15">
    <source>
        <dbReference type="Proteomes" id="UP000663829"/>
    </source>
</evidence>
<evidence type="ECO:0000256" key="4">
    <source>
        <dbReference type="ARBA" id="ARBA00041057"/>
    </source>
</evidence>
<dbReference type="EMBL" id="CAJNOQ010007359">
    <property type="protein sequence ID" value="CAF1166032.1"/>
    <property type="molecule type" value="Genomic_DNA"/>
</dbReference>
<accession>A0A814TU94</accession>
<dbReference type="PANTHER" id="PTHR16222:SF24">
    <property type="entry name" value="ADP-RIBOSYLHYDROLASE ARH3"/>
    <property type="match status" value="1"/>
</dbReference>
<comment type="caution">
    <text evidence="13">The sequence shown here is derived from an EMBL/GenBank/DDBJ whole genome shotgun (WGS) entry which is preliminary data.</text>
</comment>
<evidence type="ECO:0000256" key="6">
    <source>
        <dbReference type="ARBA" id="ARBA00042471"/>
    </source>
</evidence>
<organism evidence="13 15">
    <name type="scientific">Didymodactylos carnosus</name>
    <dbReference type="NCBI Taxonomy" id="1234261"/>
    <lineage>
        <taxon>Eukaryota</taxon>
        <taxon>Metazoa</taxon>
        <taxon>Spiralia</taxon>
        <taxon>Gnathifera</taxon>
        <taxon>Rotifera</taxon>
        <taxon>Eurotatoria</taxon>
        <taxon>Bdelloidea</taxon>
        <taxon>Philodinida</taxon>
        <taxon>Philodinidae</taxon>
        <taxon>Didymodactylos</taxon>
    </lineage>
</organism>
<evidence type="ECO:0000256" key="2">
    <source>
        <dbReference type="ARBA" id="ARBA00012255"/>
    </source>
</evidence>
<dbReference type="Pfam" id="PF03747">
    <property type="entry name" value="ADP_ribosyl_GH"/>
    <property type="match status" value="1"/>
</dbReference>
<dbReference type="InterPro" id="IPR050792">
    <property type="entry name" value="ADP-ribosylglycohydrolase"/>
</dbReference>
<evidence type="ECO:0000256" key="12">
    <source>
        <dbReference type="PIRSR" id="PIRSR605502-1"/>
    </source>
</evidence>
<dbReference type="EMBL" id="CAJOBC010007357">
    <property type="protein sequence ID" value="CAF3929663.1"/>
    <property type="molecule type" value="Genomic_DNA"/>
</dbReference>
<dbReference type="Proteomes" id="UP000681722">
    <property type="component" value="Unassembled WGS sequence"/>
</dbReference>
<feature type="binding site" evidence="12">
    <location>
        <position position="94"/>
    </location>
    <ligand>
        <name>Mg(2+)</name>
        <dbReference type="ChEBI" id="CHEBI:18420"/>
        <label>1</label>
    </ligand>
</feature>
<dbReference type="Proteomes" id="UP000663829">
    <property type="component" value="Unassembled WGS sequence"/>
</dbReference>
<dbReference type="InterPro" id="IPR036705">
    <property type="entry name" value="Ribosyl_crysJ1_sf"/>
</dbReference>
<evidence type="ECO:0000313" key="13">
    <source>
        <dbReference type="EMBL" id="CAF1166032.1"/>
    </source>
</evidence>
<feature type="binding site" evidence="12">
    <location>
        <position position="292"/>
    </location>
    <ligand>
        <name>Mg(2+)</name>
        <dbReference type="ChEBI" id="CHEBI:18420"/>
        <label>1</label>
    </ligand>
</feature>
<keyword evidence="15" id="KW-1185">Reference proteome</keyword>